<evidence type="ECO:0000256" key="6">
    <source>
        <dbReference type="RuleBase" id="RU003749"/>
    </source>
</evidence>
<dbReference type="NCBIfam" id="TIGR02886">
    <property type="entry name" value="spore_II_AA"/>
    <property type="match status" value="1"/>
</dbReference>
<dbReference type="RefSeq" id="WP_073249134.1">
    <property type="nucleotide sequence ID" value="NZ_FQVG01000035.1"/>
</dbReference>
<gene>
    <name evidence="8" type="ORF">SAMN02746091_01789</name>
</gene>
<evidence type="ECO:0000313" key="9">
    <source>
        <dbReference type="Proteomes" id="UP000184423"/>
    </source>
</evidence>
<dbReference type="GO" id="GO:0030435">
    <property type="term" value="P:sporulation resulting in formation of a cellular spore"/>
    <property type="evidence" value="ECO:0007669"/>
    <property type="project" value="UniProtKB-KW"/>
</dbReference>
<comment type="similarity">
    <text evidence="2 6">Belongs to the anti-sigma-factor antagonist family.</text>
</comment>
<comment type="function">
    <text evidence="1">In the phosphorylated form it could act as an anti-anti-sigma factor that counteracts SpoIIAB and thus releases sigma f from inhibition.</text>
</comment>
<evidence type="ECO:0000259" key="7">
    <source>
        <dbReference type="PROSITE" id="PS50801"/>
    </source>
</evidence>
<evidence type="ECO:0000256" key="5">
    <source>
        <dbReference type="ARBA" id="ARBA00022969"/>
    </source>
</evidence>
<dbReference type="Proteomes" id="UP000184423">
    <property type="component" value="Unassembled WGS sequence"/>
</dbReference>
<keyword evidence="9" id="KW-1185">Reference proteome</keyword>
<dbReference type="PROSITE" id="PS50801">
    <property type="entry name" value="STAS"/>
    <property type="match status" value="1"/>
</dbReference>
<dbReference type="EMBL" id="FQVG01000035">
    <property type="protein sequence ID" value="SHF11012.1"/>
    <property type="molecule type" value="Genomic_DNA"/>
</dbReference>
<dbReference type="InterPro" id="IPR003658">
    <property type="entry name" value="Anti-sigma_ant"/>
</dbReference>
<dbReference type="SUPFAM" id="SSF52091">
    <property type="entry name" value="SpoIIaa-like"/>
    <property type="match status" value="1"/>
</dbReference>
<dbReference type="InterPro" id="IPR014237">
    <property type="entry name" value="Anti-sigma_F_ant"/>
</dbReference>
<reference evidence="9" key="1">
    <citation type="submission" date="2016-11" db="EMBL/GenBank/DDBJ databases">
        <authorList>
            <person name="Varghese N."/>
            <person name="Submissions S."/>
        </authorList>
    </citation>
    <scope>NUCLEOTIDE SEQUENCE [LARGE SCALE GENOMIC DNA]</scope>
    <source>
        <strain evidence="9">DSM 10124</strain>
    </source>
</reference>
<feature type="domain" description="STAS" evidence="7">
    <location>
        <begin position="1"/>
        <end position="111"/>
    </location>
</feature>
<accession>A0A1M4YZS7</accession>
<dbReference type="Pfam" id="PF01740">
    <property type="entry name" value="STAS"/>
    <property type="match status" value="1"/>
</dbReference>
<dbReference type="PANTHER" id="PTHR33495:SF2">
    <property type="entry name" value="ANTI-SIGMA FACTOR ANTAGONIST TM_1081-RELATED"/>
    <property type="match status" value="1"/>
</dbReference>
<proteinExistence type="inferred from homology"/>
<evidence type="ECO:0000256" key="3">
    <source>
        <dbReference type="ARBA" id="ARBA00020784"/>
    </source>
</evidence>
<organism evidence="8 9">
    <name type="scientific">Caloramator proteoclasticus DSM 10124</name>
    <dbReference type="NCBI Taxonomy" id="1121262"/>
    <lineage>
        <taxon>Bacteria</taxon>
        <taxon>Bacillati</taxon>
        <taxon>Bacillota</taxon>
        <taxon>Clostridia</taxon>
        <taxon>Eubacteriales</taxon>
        <taxon>Clostridiaceae</taxon>
        <taxon>Caloramator</taxon>
    </lineage>
</organism>
<dbReference type="PANTHER" id="PTHR33495">
    <property type="entry name" value="ANTI-SIGMA FACTOR ANTAGONIST TM_1081-RELATED-RELATED"/>
    <property type="match status" value="1"/>
</dbReference>
<keyword evidence="5" id="KW-0749">Sporulation</keyword>
<dbReference type="GO" id="GO:0043856">
    <property type="term" value="F:anti-sigma factor antagonist activity"/>
    <property type="evidence" value="ECO:0007669"/>
    <property type="project" value="InterPro"/>
</dbReference>
<dbReference type="NCBIfam" id="TIGR00377">
    <property type="entry name" value="ant_ant_sig"/>
    <property type="match status" value="1"/>
</dbReference>
<evidence type="ECO:0000256" key="1">
    <source>
        <dbReference type="ARBA" id="ARBA00001976"/>
    </source>
</evidence>
<evidence type="ECO:0000313" key="8">
    <source>
        <dbReference type="EMBL" id="SHF11012.1"/>
    </source>
</evidence>
<dbReference type="GO" id="GO:0045152">
    <property type="term" value="F:antisigma factor binding"/>
    <property type="evidence" value="ECO:0007669"/>
    <property type="project" value="InterPro"/>
</dbReference>
<sequence>MQLKFSVEDGCLIVEMHGELDHHSAEGARIKIDNKIEELGINKLIFDFSGVNFMDSSGIGVIIGRYKKLKDYDGKVAVVNLKPQIKKIFELSGLFKILNEFKNTKEALLNL</sequence>
<dbReference type="AlphaFoldDB" id="A0A1M4YZS7"/>
<dbReference type="InterPro" id="IPR002645">
    <property type="entry name" value="STAS_dom"/>
</dbReference>
<dbReference type="CDD" id="cd07043">
    <property type="entry name" value="STAS_anti-anti-sigma_factors"/>
    <property type="match status" value="1"/>
</dbReference>
<name>A0A1M4YZS7_9CLOT</name>
<evidence type="ECO:0000256" key="2">
    <source>
        <dbReference type="ARBA" id="ARBA00009013"/>
    </source>
</evidence>
<dbReference type="InterPro" id="IPR036513">
    <property type="entry name" value="STAS_dom_sf"/>
</dbReference>
<evidence type="ECO:0000256" key="4">
    <source>
        <dbReference type="ARBA" id="ARBA00022553"/>
    </source>
</evidence>
<keyword evidence="4" id="KW-0597">Phosphoprotein</keyword>
<dbReference type="Gene3D" id="3.30.750.24">
    <property type="entry name" value="STAS domain"/>
    <property type="match status" value="1"/>
</dbReference>
<protein>
    <recommendedName>
        <fullName evidence="3 6">Anti-sigma F factor antagonist</fullName>
    </recommendedName>
    <alternativeName>
        <fullName evidence="6">Stage II sporulation protein</fullName>
    </alternativeName>
</protein>